<keyword evidence="1" id="KW-0732">Signal</keyword>
<proteinExistence type="predicted"/>
<comment type="caution">
    <text evidence="2">The sequence shown here is derived from an EMBL/GenBank/DDBJ whole genome shotgun (WGS) entry which is preliminary data.</text>
</comment>
<dbReference type="AlphaFoldDB" id="A0A016V102"/>
<feature type="signal peptide" evidence="1">
    <location>
        <begin position="1"/>
        <end position="23"/>
    </location>
</feature>
<organism evidence="2 3">
    <name type="scientific">Ancylostoma ceylanicum</name>
    <dbReference type="NCBI Taxonomy" id="53326"/>
    <lineage>
        <taxon>Eukaryota</taxon>
        <taxon>Metazoa</taxon>
        <taxon>Ecdysozoa</taxon>
        <taxon>Nematoda</taxon>
        <taxon>Chromadorea</taxon>
        <taxon>Rhabditida</taxon>
        <taxon>Rhabditina</taxon>
        <taxon>Rhabditomorpha</taxon>
        <taxon>Strongyloidea</taxon>
        <taxon>Ancylostomatidae</taxon>
        <taxon>Ancylostomatinae</taxon>
        <taxon>Ancylostoma</taxon>
    </lineage>
</organism>
<keyword evidence="3" id="KW-1185">Reference proteome</keyword>
<evidence type="ECO:0008006" key="4">
    <source>
        <dbReference type="Google" id="ProtNLM"/>
    </source>
</evidence>
<feature type="chain" id="PRO_5001492876" description="Secreted protein" evidence="1">
    <location>
        <begin position="24"/>
        <end position="75"/>
    </location>
</feature>
<dbReference type="Proteomes" id="UP000024635">
    <property type="component" value="Unassembled WGS sequence"/>
</dbReference>
<sequence>MNCFVALTLLFITVTSLLFKSRCTFFSISWNVTLQFDKIEPLCHRLLLHFNHESNMAQQPRDMNGVHGETFTTEY</sequence>
<reference evidence="3" key="1">
    <citation type="journal article" date="2015" name="Nat. Genet.">
        <title>The genome and transcriptome of the zoonotic hookworm Ancylostoma ceylanicum identify infection-specific gene families.</title>
        <authorList>
            <person name="Schwarz E.M."/>
            <person name="Hu Y."/>
            <person name="Antoshechkin I."/>
            <person name="Miller M.M."/>
            <person name="Sternberg P.W."/>
            <person name="Aroian R.V."/>
        </authorList>
    </citation>
    <scope>NUCLEOTIDE SEQUENCE</scope>
    <source>
        <strain evidence="3">HY135</strain>
    </source>
</reference>
<name>A0A016V102_9BILA</name>
<dbReference type="OrthoDB" id="6131042at2759"/>
<protein>
    <recommendedName>
        <fullName evidence="4">Secreted protein</fullName>
    </recommendedName>
</protein>
<dbReference type="EMBL" id="JARK01001357">
    <property type="protein sequence ID" value="EYC20687.1"/>
    <property type="molecule type" value="Genomic_DNA"/>
</dbReference>
<accession>A0A016V102</accession>
<gene>
    <name evidence="2" type="primary">Acey_s0021.g368</name>
    <name evidence="2" type="ORF">Y032_0021g368</name>
</gene>
<evidence type="ECO:0000256" key="1">
    <source>
        <dbReference type="SAM" id="SignalP"/>
    </source>
</evidence>
<evidence type="ECO:0000313" key="2">
    <source>
        <dbReference type="EMBL" id="EYC20687.1"/>
    </source>
</evidence>
<evidence type="ECO:0000313" key="3">
    <source>
        <dbReference type="Proteomes" id="UP000024635"/>
    </source>
</evidence>